<feature type="region of interest" description="Disordered" evidence="1">
    <location>
        <begin position="171"/>
        <end position="306"/>
    </location>
</feature>
<evidence type="ECO:0000313" key="4">
    <source>
        <dbReference type="EMBL" id="EWT00672.1"/>
    </source>
</evidence>
<feature type="transmembrane region" description="Helical" evidence="2">
    <location>
        <begin position="64"/>
        <end position="83"/>
    </location>
</feature>
<keyword evidence="2" id="KW-0472">Membrane</keyword>
<dbReference type="eggNOG" id="COG3428">
    <property type="taxonomic scope" value="Bacteria"/>
</dbReference>
<protein>
    <recommendedName>
        <fullName evidence="3">YdbS-like PH domain-containing protein</fullName>
    </recommendedName>
</protein>
<keyword evidence="2" id="KW-0812">Transmembrane</keyword>
<evidence type="ECO:0000256" key="2">
    <source>
        <dbReference type="SAM" id="Phobius"/>
    </source>
</evidence>
<dbReference type="EMBL" id="AWSA01000037">
    <property type="protein sequence ID" value="EWT00672.1"/>
    <property type="molecule type" value="Genomic_DNA"/>
</dbReference>
<feature type="transmembrane region" description="Helical" evidence="2">
    <location>
        <begin position="33"/>
        <end position="52"/>
    </location>
</feature>
<feature type="compositionally biased region" description="Pro residues" evidence="1">
    <location>
        <begin position="295"/>
        <end position="306"/>
    </location>
</feature>
<dbReference type="STRING" id="1386089.N865_14215"/>
<dbReference type="AlphaFoldDB" id="W9G5T2"/>
<dbReference type="PATRIC" id="fig|1386089.3.peg.3122"/>
<dbReference type="PANTHER" id="PTHR37938">
    <property type="entry name" value="BLL0215 PROTEIN"/>
    <property type="match status" value="1"/>
</dbReference>
<feature type="compositionally biased region" description="Acidic residues" evidence="1">
    <location>
        <begin position="174"/>
        <end position="183"/>
    </location>
</feature>
<accession>W9G5T2</accession>
<gene>
    <name evidence="4" type="ORF">N865_14215</name>
</gene>
<evidence type="ECO:0000256" key="1">
    <source>
        <dbReference type="SAM" id="MobiDB-lite"/>
    </source>
</evidence>
<dbReference type="InterPro" id="IPR005182">
    <property type="entry name" value="YdbS-like_PH"/>
</dbReference>
<keyword evidence="5" id="KW-1185">Reference proteome</keyword>
<evidence type="ECO:0000259" key="3">
    <source>
        <dbReference type="Pfam" id="PF03703"/>
    </source>
</evidence>
<feature type="compositionally biased region" description="Basic and acidic residues" evidence="1">
    <location>
        <begin position="246"/>
        <end position="271"/>
    </location>
</feature>
<dbReference type="Proteomes" id="UP000019489">
    <property type="component" value="Unassembled WGS sequence"/>
</dbReference>
<name>W9G5T2_9MICO</name>
<keyword evidence="2" id="KW-1133">Transmembrane helix</keyword>
<dbReference type="RefSeq" id="WP_051510711.1">
    <property type="nucleotide sequence ID" value="NZ_AWSA01000037.1"/>
</dbReference>
<dbReference type="PANTHER" id="PTHR37938:SF1">
    <property type="entry name" value="BLL0215 PROTEIN"/>
    <property type="match status" value="1"/>
</dbReference>
<evidence type="ECO:0000313" key="5">
    <source>
        <dbReference type="Proteomes" id="UP000019489"/>
    </source>
</evidence>
<proteinExistence type="predicted"/>
<dbReference type="Pfam" id="PF03703">
    <property type="entry name" value="bPH_2"/>
    <property type="match status" value="1"/>
</dbReference>
<sequence>MAIRRDDVPAGLQSVLLPGETIVAANHSHPAKIAKDVGITILAFIVALFIDSNVTSKSQMLGTLFWWVFFIMLVRMLWILLEWRHDWFVATDKRLILRYGLITHKVAMMPLLKVTDMSYERSITGQFLGFGRFILESAGQDQALRTINFVPHPDETYRAICAEIFHIVPPAPEPEFEGEEGEEGFGGPDDFGGPGGSGGPGGHGGDDGTPFAPFGSQPGYPDVNPIHTPVQDRLDSYSRALPVHRPVAEPVHRPVSEPVHRPAVEPTRDGESLYSSEDIRRRRRGADTGPIWPVGGPPPEPTSSEG</sequence>
<feature type="compositionally biased region" description="Gly residues" evidence="1">
    <location>
        <begin position="184"/>
        <end position="203"/>
    </location>
</feature>
<feature type="domain" description="YdbS-like PH" evidence="3">
    <location>
        <begin position="83"/>
        <end position="157"/>
    </location>
</feature>
<reference evidence="4 5" key="1">
    <citation type="submission" date="2013-08" db="EMBL/GenBank/DDBJ databases">
        <title>Intrasporangium oryzae NRRL B-24470.</title>
        <authorList>
            <person name="Liu H."/>
            <person name="Wang G."/>
        </authorList>
    </citation>
    <scope>NUCLEOTIDE SEQUENCE [LARGE SCALE GENOMIC DNA]</scope>
    <source>
        <strain evidence="4 5">NRRL B-24470</strain>
    </source>
</reference>
<dbReference type="OrthoDB" id="3354538at2"/>
<comment type="caution">
    <text evidence="4">The sequence shown here is derived from an EMBL/GenBank/DDBJ whole genome shotgun (WGS) entry which is preliminary data.</text>
</comment>
<organism evidence="4 5">
    <name type="scientific">Intrasporangium oryzae NRRL B-24470</name>
    <dbReference type="NCBI Taxonomy" id="1386089"/>
    <lineage>
        <taxon>Bacteria</taxon>
        <taxon>Bacillati</taxon>
        <taxon>Actinomycetota</taxon>
        <taxon>Actinomycetes</taxon>
        <taxon>Micrococcales</taxon>
        <taxon>Intrasporangiaceae</taxon>
        <taxon>Intrasporangium</taxon>
    </lineage>
</organism>